<dbReference type="SUPFAM" id="SSF53448">
    <property type="entry name" value="Nucleotide-diphospho-sugar transferases"/>
    <property type="match status" value="1"/>
</dbReference>
<dbReference type="InterPro" id="IPR029044">
    <property type="entry name" value="Nucleotide-diphossugar_trans"/>
</dbReference>
<organism evidence="1 2">
    <name type="scientific">Neohortaea acidophila</name>
    <dbReference type="NCBI Taxonomy" id="245834"/>
    <lineage>
        <taxon>Eukaryota</taxon>
        <taxon>Fungi</taxon>
        <taxon>Dikarya</taxon>
        <taxon>Ascomycota</taxon>
        <taxon>Pezizomycotina</taxon>
        <taxon>Dothideomycetes</taxon>
        <taxon>Dothideomycetidae</taxon>
        <taxon>Mycosphaerellales</taxon>
        <taxon>Teratosphaeriaceae</taxon>
        <taxon>Neohortaea</taxon>
    </lineage>
</organism>
<protein>
    <submittedName>
        <fullName evidence="1">Nucleotide-diphospho-sugar transferase</fullName>
    </submittedName>
</protein>
<dbReference type="InterPro" id="IPR050587">
    <property type="entry name" value="GNT1/Glycosyltrans_8"/>
</dbReference>
<gene>
    <name evidence="1" type="ORF">BDY17DRAFT_303616</name>
</gene>
<evidence type="ECO:0000313" key="2">
    <source>
        <dbReference type="Proteomes" id="UP000799767"/>
    </source>
</evidence>
<dbReference type="PANTHER" id="PTHR11183">
    <property type="entry name" value="GLYCOGENIN SUBFAMILY MEMBER"/>
    <property type="match status" value="1"/>
</dbReference>
<proteinExistence type="predicted"/>
<dbReference type="GeneID" id="54475607"/>
<dbReference type="Proteomes" id="UP000799767">
    <property type="component" value="Unassembled WGS sequence"/>
</dbReference>
<dbReference type="GO" id="GO:0016757">
    <property type="term" value="F:glycosyltransferase activity"/>
    <property type="evidence" value="ECO:0007669"/>
    <property type="project" value="InterPro"/>
</dbReference>
<dbReference type="RefSeq" id="XP_033586878.1">
    <property type="nucleotide sequence ID" value="XM_033734605.1"/>
</dbReference>
<reference evidence="1" key="1">
    <citation type="journal article" date="2020" name="Stud. Mycol.">
        <title>101 Dothideomycetes genomes: a test case for predicting lifestyles and emergence of pathogens.</title>
        <authorList>
            <person name="Haridas S."/>
            <person name="Albert R."/>
            <person name="Binder M."/>
            <person name="Bloem J."/>
            <person name="Labutti K."/>
            <person name="Salamov A."/>
            <person name="Andreopoulos B."/>
            <person name="Baker S."/>
            <person name="Barry K."/>
            <person name="Bills G."/>
            <person name="Bluhm B."/>
            <person name="Cannon C."/>
            <person name="Castanera R."/>
            <person name="Culley D."/>
            <person name="Daum C."/>
            <person name="Ezra D."/>
            <person name="Gonzalez J."/>
            <person name="Henrissat B."/>
            <person name="Kuo A."/>
            <person name="Liang C."/>
            <person name="Lipzen A."/>
            <person name="Lutzoni F."/>
            <person name="Magnuson J."/>
            <person name="Mondo S."/>
            <person name="Nolan M."/>
            <person name="Ohm R."/>
            <person name="Pangilinan J."/>
            <person name="Park H.-J."/>
            <person name="Ramirez L."/>
            <person name="Alfaro M."/>
            <person name="Sun H."/>
            <person name="Tritt A."/>
            <person name="Yoshinaga Y."/>
            <person name="Zwiers L.-H."/>
            <person name="Turgeon B."/>
            <person name="Goodwin S."/>
            <person name="Spatafora J."/>
            <person name="Crous P."/>
            <person name="Grigoriev I."/>
        </authorList>
    </citation>
    <scope>NUCLEOTIDE SEQUENCE</scope>
    <source>
        <strain evidence="1">CBS 113389</strain>
    </source>
</reference>
<dbReference type="EMBL" id="MU001640">
    <property type="protein sequence ID" value="KAF2480308.1"/>
    <property type="molecule type" value="Genomic_DNA"/>
</dbReference>
<dbReference type="InterPro" id="IPR002495">
    <property type="entry name" value="Glyco_trans_8"/>
</dbReference>
<sequence length="354" mass="40658">MPGPDPNAPAVDPSSRAYISLITRGSYLPGLALLIHTLDKQESKHAIVVQYTESLEPDCVQCLRNLTSIYPLLHTQRVEPLALPKGLSPIAERFDATLTKLRAFAPLDCQKWAAEPPLSRIPEEVCFLDADIMIFRSVDEVFDIPRPDSNWITAHHACCCNIDSDPWAPAEWKPENCPLTPLRHPEALEAKVPASSADGARETYKALNSGVFVCTPSKELWSRMDHFRLHDERVKTFTFPDQNFLDVFFEDHWVPMPYTFNALKTHRYWHADAWRDEEVRALHYIVDKPWEARVAEDGTAGYKSRDGETHNWWWKEYDAWEKRMKKDGQQSVLECVQKYMCVDSGLGKTRFQGE</sequence>
<dbReference type="OrthoDB" id="2014201at2759"/>
<dbReference type="Gene3D" id="3.90.550.10">
    <property type="entry name" value="Spore Coat Polysaccharide Biosynthesis Protein SpsA, Chain A"/>
    <property type="match status" value="1"/>
</dbReference>
<name>A0A6A6PJR1_9PEZI</name>
<dbReference type="AlphaFoldDB" id="A0A6A6PJR1"/>
<dbReference type="Pfam" id="PF01501">
    <property type="entry name" value="Glyco_transf_8"/>
    <property type="match status" value="1"/>
</dbReference>
<evidence type="ECO:0000313" key="1">
    <source>
        <dbReference type="EMBL" id="KAF2480308.1"/>
    </source>
</evidence>
<accession>A0A6A6PJR1</accession>
<keyword evidence="2" id="KW-1185">Reference proteome</keyword>
<keyword evidence="1" id="KW-0808">Transferase</keyword>